<sequence length="93" mass="10313">MIQVNEYFDGAVKSLGYTSEQGKSSIGVIEEGEYEFGTSSKETMQVIEGELIALLSGESEWKSYTNGQSFDVPANSSFKVRASRQSSYLCKYE</sequence>
<keyword evidence="2 3" id="KW-0808">Transferase</keyword>
<keyword evidence="1 3" id="KW-0328">Glycosyltransferase</keyword>
<dbReference type="SUPFAM" id="SSF51182">
    <property type="entry name" value="RmlC-like cupins"/>
    <property type="match status" value="1"/>
</dbReference>
<evidence type="ECO:0000313" key="4">
    <source>
        <dbReference type="EMBL" id="PRY49505.1"/>
    </source>
</evidence>
<dbReference type="Proteomes" id="UP000238034">
    <property type="component" value="Unassembled WGS sequence"/>
</dbReference>
<dbReference type="OrthoDB" id="9793848at2"/>
<dbReference type="Pfam" id="PF06865">
    <property type="entry name" value="Ppnp"/>
    <property type="match status" value="1"/>
</dbReference>
<comment type="catalytic activity">
    <reaction evidence="3">
        <text>guanosine + phosphate = alpha-D-ribose 1-phosphate + guanine</text>
        <dbReference type="Rhea" id="RHEA:13233"/>
        <dbReference type="ChEBI" id="CHEBI:16235"/>
        <dbReference type="ChEBI" id="CHEBI:16750"/>
        <dbReference type="ChEBI" id="CHEBI:43474"/>
        <dbReference type="ChEBI" id="CHEBI:57720"/>
        <dbReference type="EC" id="2.4.2.1"/>
    </reaction>
</comment>
<dbReference type="GO" id="GO:0005829">
    <property type="term" value="C:cytosol"/>
    <property type="evidence" value="ECO:0007669"/>
    <property type="project" value="TreeGrafter"/>
</dbReference>
<dbReference type="PANTHER" id="PTHR36540:SF1">
    <property type="entry name" value="PYRIMIDINE_PURINE NUCLEOSIDE PHOSPHORYLASE"/>
    <property type="match status" value="1"/>
</dbReference>
<gene>
    <name evidence="3" type="primary">ppnP</name>
    <name evidence="4" type="ORF">B0I27_11161</name>
</gene>
<dbReference type="HAMAP" id="MF_01537">
    <property type="entry name" value="Nucleos_phosphorylase_PpnP"/>
    <property type="match status" value="1"/>
</dbReference>
<comment type="catalytic activity">
    <reaction evidence="3">
        <text>uridine + phosphate = alpha-D-ribose 1-phosphate + uracil</text>
        <dbReference type="Rhea" id="RHEA:24388"/>
        <dbReference type="ChEBI" id="CHEBI:16704"/>
        <dbReference type="ChEBI" id="CHEBI:17568"/>
        <dbReference type="ChEBI" id="CHEBI:43474"/>
        <dbReference type="ChEBI" id="CHEBI:57720"/>
        <dbReference type="EC" id="2.4.2.2"/>
    </reaction>
</comment>
<dbReference type="GO" id="GO:0004850">
    <property type="term" value="F:uridine phosphorylase activity"/>
    <property type="evidence" value="ECO:0007669"/>
    <property type="project" value="RHEA"/>
</dbReference>
<dbReference type="GO" id="GO:0004731">
    <property type="term" value="F:purine-nucleoside phosphorylase activity"/>
    <property type="evidence" value="ECO:0007669"/>
    <property type="project" value="UniProtKB-UniRule"/>
</dbReference>
<accession>A0A2T0TV25</accession>
<dbReference type="InterPro" id="IPR011051">
    <property type="entry name" value="RmlC_Cupin_sf"/>
</dbReference>
<name>A0A2T0TV25_9SPHI</name>
<keyword evidence="5" id="KW-1185">Reference proteome</keyword>
<dbReference type="EMBL" id="PVTH01000011">
    <property type="protein sequence ID" value="PRY49505.1"/>
    <property type="molecule type" value="Genomic_DNA"/>
</dbReference>
<comment type="similarity">
    <text evidence="3">Belongs to the nucleoside phosphorylase PpnP family.</text>
</comment>
<comment type="catalytic activity">
    <reaction evidence="3">
        <text>adenosine + phosphate = alpha-D-ribose 1-phosphate + adenine</text>
        <dbReference type="Rhea" id="RHEA:27642"/>
        <dbReference type="ChEBI" id="CHEBI:16335"/>
        <dbReference type="ChEBI" id="CHEBI:16708"/>
        <dbReference type="ChEBI" id="CHEBI:43474"/>
        <dbReference type="ChEBI" id="CHEBI:57720"/>
        <dbReference type="EC" id="2.4.2.1"/>
    </reaction>
</comment>
<protein>
    <recommendedName>
        <fullName evidence="3">Pyrimidine/purine nucleoside phosphorylase</fullName>
        <ecNumber evidence="3">2.4.2.1</ecNumber>
        <ecNumber evidence="3">2.4.2.2</ecNumber>
    </recommendedName>
    <alternativeName>
        <fullName evidence="3">Adenosine phosphorylase</fullName>
    </alternativeName>
    <alternativeName>
        <fullName evidence="3">Cytidine phosphorylase</fullName>
    </alternativeName>
    <alternativeName>
        <fullName evidence="3">Guanosine phosphorylase</fullName>
    </alternativeName>
    <alternativeName>
        <fullName evidence="3">Inosine phosphorylase</fullName>
    </alternativeName>
    <alternativeName>
        <fullName evidence="3">Thymidine phosphorylase</fullName>
    </alternativeName>
    <alternativeName>
        <fullName evidence="3">Uridine phosphorylase</fullName>
    </alternativeName>
    <alternativeName>
        <fullName evidence="3">Xanthosine phosphorylase</fullName>
    </alternativeName>
</protein>
<dbReference type="AlphaFoldDB" id="A0A2T0TV25"/>
<evidence type="ECO:0000313" key="5">
    <source>
        <dbReference type="Proteomes" id="UP000238034"/>
    </source>
</evidence>
<comment type="catalytic activity">
    <reaction evidence="3">
        <text>inosine + phosphate = alpha-D-ribose 1-phosphate + hypoxanthine</text>
        <dbReference type="Rhea" id="RHEA:27646"/>
        <dbReference type="ChEBI" id="CHEBI:17368"/>
        <dbReference type="ChEBI" id="CHEBI:17596"/>
        <dbReference type="ChEBI" id="CHEBI:43474"/>
        <dbReference type="ChEBI" id="CHEBI:57720"/>
        <dbReference type="EC" id="2.4.2.1"/>
    </reaction>
</comment>
<comment type="catalytic activity">
    <reaction evidence="3">
        <text>cytidine + phosphate = cytosine + alpha-D-ribose 1-phosphate</text>
        <dbReference type="Rhea" id="RHEA:52540"/>
        <dbReference type="ChEBI" id="CHEBI:16040"/>
        <dbReference type="ChEBI" id="CHEBI:17562"/>
        <dbReference type="ChEBI" id="CHEBI:43474"/>
        <dbReference type="ChEBI" id="CHEBI:57720"/>
        <dbReference type="EC" id="2.4.2.2"/>
    </reaction>
</comment>
<organism evidence="4 5">
    <name type="scientific">Arcticibacter pallidicorallinus</name>
    <dbReference type="NCBI Taxonomy" id="1259464"/>
    <lineage>
        <taxon>Bacteria</taxon>
        <taxon>Pseudomonadati</taxon>
        <taxon>Bacteroidota</taxon>
        <taxon>Sphingobacteriia</taxon>
        <taxon>Sphingobacteriales</taxon>
        <taxon>Sphingobacteriaceae</taxon>
        <taxon>Arcticibacter</taxon>
    </lineage>
</organism>
<comment type="catalytic activity">
    <reaction evidence="3">
        <text>a purine D-ribonucleoside + phosphate = a purine nucleobase + alpha-D-ribose 1-phosphate</text>
        <dbReference type="Rhea" id="RHEA:19805"/>
        <dbReference type="ChEBI" id="CHEBI:26386"/>
        <dbReference type="ChEBI" id="CHEBI:43474"/>
        <dbReference type="ChEBI" id="CHEBI:57720"/>
        <dbReference type="ChEBI" id="CHEBI:142355"/>
        <dbReference type="EC" id="2.4.2.1"/>
    </reaction>
</comment>
<dbReference type="RefSeq" id="WP_106294888.1">
    <property type="nucleotide sequence ID" value="NZ_PVTH01000011.1"/>
</dbReference>
<dbReference type="Gene3D" id="2.60.120.10">
    <property type="entry name" value="Jelly Rolls"/>
    <property type="match status" value="1"/>
</dbReference>
<proteinExistence type="inferred from homology"/>
<comment type="function">
    <text evidence="3">Catalyzes the phosphorolysis of diverse nucleosides, yielding D-ribose 1-phosphate and the respective free bases. Can use uridine, adenosine, guanosine, cytidine, thymidine, inosine and xanthosine as substrates. Also catalyzes the reverse reactions.</text>
</comment>
<dbReference type="GO" id="GO:0047975">
    <property type="term" value="F:guanosine phosphorylase activity"/>
    <property type="evidence" value="ECO:0007669"/>
    <property type="project" value="RHEA"/>
</dbReference>
<evidence type="ECO:0000256" key="3">
    <source>
        <dbReference type="HAMAP-Rule" id="MF_01537"/>
    </source>
</evidence>
<dbReference type="InterPro" id="IPR009664">
    <property type="entry name" value="Ppnp"/>
</dbReference>
<dbReference type="EC" id="2.4.2.1" evidence="3"/>
<comment type="catalytic activity">
    <reaction evidence="3">
        <text>thymidine + phosphate = 2-deoxy-alpha-D-ribose 1-phosphate + thymine</text>
        <dbReference type="Rhea" id="RHEA:16037"/>
        <dbReference type="ChEBI" id="CHEBI:17748"/>
        <dbReference type="ChEBI" id="CHEBI:17821"/>
        <dbReference type="ChEBI" id="CHEBI:43474"/>
        <dbReference type="ChEBI" id="CHEBI:57259"/>
        <dbReference type="EC" id="2.4.2.2"/>
    </reaction>
</comment>
<dbReference type="FunFam" id="2.60.120.10:FF:000016">
    <property type="entry name" value="Pyrimidine/purine nucleoside phosphorylase"/>
    <property type="match status" value="1"/>
</dbReference>
<dbReference type="PANTHER" id="PTHR36540">
    <property type="entry name" value="PYRIMIDINE/PURINE NUCLEOSIDE PHOSPHORYLASE"/>
    <property type="match status" value="1"/>
</dbReference>
<comment type="caution">
    <text evidence="4">The sequence shown here is derived from an EMBL/GenBank/DDBJ whole genome shotgun (WGS) entry which is preliminary data.</text>
</comment>
<evidence type="ECO:0000256" key="2">
    <source>
        <dbReference type="ARBA" id="ARBA00022679"/>
    </source>
</evidence>
<comment type="catalytic activity">
    <reaction evidence="3">
        <text>xanthosine + phosphate = alpha-D-ribose 1-phosphate + xanthine</text>
        <dbReference type="Rhea" id="RHEA:27638"/>
        <dbReference type="ChEBI" id="CHEBI:17712"/>
        <dbReference type="ChEBI" id="CHEBI:18107"/>
        <dbReference type="ChEBI" id="CHEBI:43474"/>
        <dbReference type="ChEBI" id="CHEBI:57720"/>
        <dbReference type="EC" id="2.4.2.1"/>
    </reaction>
</comment>
<reference evidence="4 5" key="1">
    <citation type="submission" date="2018-03" db="EMBL/GenBank/DDBJ databases">
        <title>Genomic Encyclopedia of Type Strains, Phase III (KMG-III): the genomes of soil and plant-associated and newly described type strains.</title>
        <authorList>
            <person name="Whitman W."/>
        </authorList>
    </citation>
    <scope>NUCLEOTIDE SEQUENCE [LARGE SCALE GENOMIC DNA]</scope>
    <source>
        <strain evidence="4 5">CGMCC 1.9313</strain>
    </source>
</reference>
<dbReference type="InterPro" id="IPR014710">
    <property type="entry name" value="RmlC-like_jellyroll"/>
</dbReference>
<evidence type="ECO:0000256" key="1">
    <source>
        <dbReference type="ARBA" id="ARBA00022676"/>
    </source>
</evidence>
<dbReference type="GO" id="GO:0009032">
    <property type="term" value="F:thymidine phosphorylase activity"/>
    <property type="evidence" value="ECO:0007669"/>
    <property type="project" value="RHEA"/>
</dbReference>
<dbReference type="EC" id="2.4.2.2" evidence="3"/>